<gene>
    <name evidence="2" type="ORF">GCM10011425_30950</name>
</gene>
<dbReference type="AlphaFoldDB" id="A0A917JAP8"/>
<evidence type="ECO:0000256" key="1">
    <source>
        <dbReference type="SAM" id="MobiDB-lite"/>
    </source>
</evidence>
<feature type="compositionally biased region" description="Polar residues" evidence="1">
    <location>
        <begin position="1"/>
        <end position="16"/>
    </location>
</feature>
<comment type="caution">
    <text evidence="2">The sequence shown here is derived from an EMBL/GenBank/DDBJ whole genome shotgun (WGS) entry which is preliminary data.</text>
</comment>
<reference evidence="2" key="2">
    <citation type="submission" date="2020-09" db="EMBL/GenBank/DDBJ databases">
        <authorList>
            <person name="Sun Q."/>
            <person name="Sedlacek I."/>
        </authorList>
    </citation>
    <scope>NUCLEOTIDE SEQUENCE</scope>
    <source>
        <strain evidence="2">CCM 8711</strain>
    </source>
</reference>
<name>A0A917JAP8_9SPHI</name>
<protein>
    <submittedName>
        <fullName evidence="2">Uncharacterized protein</fullName>
    </submittedName>
</protein>
<reference evidence="2" key="1">
    <citation type="journal article" date="2014" name="Int. J. Syst. Evol. Microbiol.">
        <title>Complete genome sequence of Corynebacterium casei LMG S-19264T (=DSM 44701T), isolated from a smear-ripened cheese.</title>
        <authorList>
            <consortium name="US DOE Joint Genome Institute (JGI-PGF)"/>
            <person name="Walter F."/>
            <person name="Albersmeier A."/>
            <person name="Kalinowski J."/>
            <person name="Ruckert C."/>
        </authorList>
    </citation>
    <scope>NUCLEOTIDE SEQUENCE</scope>
    <source>
        <strain evidence="2">CCM 8711</strain>
    </source>
</reference>
<accession>A0A917JAP8</accession>
<dbReference type="EMBL" id="BMDO01000009">
    <property type="protein sequence ID" value="GGI51883.1"/>
    <property type="molecule type" value="Genomic_DNA"/>
</dbReference>
<evidence type="ECO:0000313" key="3">
    <source>
        <dbReference type="Proteomes" id="UP000662074"/>
    </source>
</evidence>
<sequence length="81" mass="8961">MTTPANDHNKPSPSDTPTERPNDNGGEAVKKREDEEYHGDDANFGNVAKKHEQDEEPVNPIKTPPEEFADPEKDNPPVNPS</sequence>
<dbReference type="RefSeq" id="WP_188417993.1">
    <property type="nucleotide sequence ID" value="NZ_BMDO01000009.1"/>
</dbReference>
<dbReference type="Proteomes" id="UP000662074">
    <property type="component" value="Unassembled WGS sequence"/>
</dbReference>
<feature type="compositionally biased region" description="Basic and acidic residues" evidence="1">
    <location>
        <begin position="17"/>
        <end position="41"/>
    </location>
</feature>
<proteinExistence type="predicted"/>
<evidence type="ECO:0000313" key="2">
    <source>
        <dbReference type="EMBL" id="GGI51883.1"/>
    </source>
</evidence>
<organism evidence="2 3">
    <name type="scientific">Mucilaginibacter galii</name>
    <dbReference type="NCBI Taxonomy" id="2005073"/>
    <lineage>
        <taxon>Bacteria</taxon>
        <taxon>Pseudomonadati</taxon>
        <taxon>Bacteroidota</taxon>
        <taxon>Sphingobacteriia</taxon>
        <taxon>Sphingobacteriales</taxon>
        <taxon>Sphingobacteriaceae</taxon>
        <taxon>Mucilaginibacter</taxon>
    </lineage>
</organism>
<feature type="region of interest" description="Disordered" evidence="1">
    <location>
        <begin position="1"/>
        <end position="81"/>
    </location>
</feature>
<keyword evidence="3" id="KW-1185">Reference proteome</keyword>